<evidence type="ECO:0000313" key="10">
    <source>
        <dbReference type="Proteomes" id="UP000800092"/>
    </source>
</evidence>
<organism evidence="9 10">
    <name type="scientific">Viridothelium virens</name>
    <name type="common">Speckled blister lichen</name>
    <name type="synonym">Trypethelium virens</name>
    <dbReference type="NCBI Taxonomy" id="1048519"/>
    <lineage>
        <taxon>Eukaryota</taxon>
        <taxon>Fungi</taxon>
        <taxon>Dikarya</taxon>
        <taxon>Ascomycota</taxon>
        <taxon>Pezizomycotina</taxon>
        <taxon>Dothideomycetes</taxon>
        <taxon>Dothideomycetes incertae sedis</taxon>
        <taxon>Trypetheliales</taxon>
        <taxon>Trypetheliaceae</taxon>
        <taxon>Viridothelium</taxon>
    </lineage>
</organism>
<dbReference type="GO" id="GO:0005829">
    <property type="term" value="C:cytosol"/>
    <property type="evidence" value="ECO:0007669"/>
    <property type="project" value="GOC"/>
</dbReference>
<dbReference type="GO" id="GO:0006896">
    <property type="term" value="P:Golgi to vacuole transport"/>
    <property type="evidence" value="ECO:0007669"/>
    <property type="project" value="TreeGrafter"/>
</dbReference>
<comment type="similarity">
    <text evidence="2">Belongs to the VPS52 family.</text>
</comment>
<dbReference type="PANTHER" id="PTHR14190:SF7">
    <property type="entry name" value="VACUOLAR PROTEIN SORTING-ASSOCIATED PROTEIN 52 HOMOLOG"/>
    <property type="match status" value="1"/>
</dbReference>
<feature type="region of interest" description="Disordered" evidence="6">
    <location>
        <begin position="100"/>
        <end position="127"/>
    </location>
</feature>
<dbReference type="GO" id="GO:0000938">
    <property type="term" value="C:GARP complex"/>
    <property type="evidence" value="ECO:0007669"/>
    <property type="project" value="TreeGrafter"/>
</dbReference>
<dbReference type="GO" id="GO:0019905">
    <property type="term" value="F:syntaxin binding"/>
    <property type="evidence" value="ECO:0007669"/>
    <property type="project" value="TreeGrafter"/>
</dbReference>
<evidence type="ECO:0000256" key="4">
    <source>
        <dbReference type="ARBA" id="ARBA00022927"/>
    </source>
</evidence>
<evidence type="ECO:0000259" key="8">
    <source>
        <dbReference type="Pfam" id="PF20655"/>
    </source>
</evidence>
<dbReference type="GO" id="GO:0015031">
    <property type="term" value="P:protein transport"/>
    <property type="evidence" value="ECO:0007669"/>
    <property type="project" value="UniProtKB-KW"/>
</dbReference>
<dbReference type="Pfam" id="PF20655">
    <property type="entry name" value="Vps52_C"/>
    <property type="match status" value="1"/>
</dbReference>
<reference evidence="9" key="1">
    <citation type="journal article" date="2020" name="Stud. Mycol.">
        <title>101 Dothideomycetes genomes: a test case for predicting lifestyles and emergence of pathogens.</title>
        <authorList>
            <person name="Haridas S."/>
            <person name="Albert R."/>
            <person name="Binder M."/>
            <person name="Bloem J."/>
            <person name="Labutti K."/>
            <person name="Salamov A."/>
            <person name="Andreopoulos B."/>
            <person name="Baker S."/>
            <person name="Barry K."/>
            <person name="Bills G."/>
            <person name="Bluhm B."/>
            <person name="Cannon C."/>
            <person name="Castanera R."/>
            <person name="Culley D."/>
            <person name="Daum C."/>
            <person name="Ezra D."/>
            <person name="Gonzalez J."/>
            <person name="Henrissat B."/>
            <person name="Kuo A."/>
            <person name="Liang C."/>
            <person name="Lipzen A."/>
            <person name="Lutzoni F."/>
            <person name="Magnuson J."/>
            <person name="Mondo S."/>
            <person name="Nolan M."/>
            <person name="Ohm R."/>
            <person name="Pangilinan J."/>
            <person name="Park H.-J."/>
            <person name="Ramirez L."/>
            <person name="Alfaro M."/>
            <person name="Sun H."/>
            <person name="Tritt A."/>
            <person name="Yoshinaga Y."/>
            <person name="Zwiers L.-H."/>
            <person name="Turgeon B."/>
            <person name="Goodwin S."/>
            <person name="Spatafora J."/>
            <person name="Crous P."/>
            <person name="Grigoriev I."/>
        </authorList>
    </citation>
    <scope>NUCLEOTIDE SEQUENCE</scope>
    <source>
        <strain evidence="9">Tuck. ex Michener</strain>
    </source>
</reference>
<dbReference type="InterPro" id="IPR048319">
    <property type="entry name" value="Vps52_CC"/>
</dbReference>
<keyword evidence="4" id="KW-0653">Protein transport</keyword>
<evidence type="ECO:0000256" key="3">
    <source>
        <dbReference type="ARBA" id="ARBA00022448"/>
    </source>
</evidence>
<accession>A0A6A6GU34</accession>
<feature type="compositionally biased region" description="Basic and acidic residues" evidence="6">
    <location>
        <begin position="104"/>
        <end position="124"/>
    </location>
</feature>
<dbReference type="Proteomes" id="UP000800092">
    <property type="component" value="Unassembled WGS sequence"/>
</dbReference>
<evidence type="ECO:0000259" key="7">
    <source>
        <dbReference type="Pfam" id="PF04129"/>
    </source>
</evidence>
<sequence>MWLNRSPAQTPSSASPPPRDRPFSPATVSPRRSSHLTPNPLPQRPGLPSRASSLSLISNASTENLHGSRRAPNGSSLKHELSISPSINVSNPLEVLEGILGTSLRRDEDENENEEKRGRTEKSTPLEQVQDIDFGGLSLQEFAAQGRPARPSRPRTSTEAYVDSAHTIAGFEKERDNFEELHRSILACDDVLKSVETYLMSFQKDLGTVSAEIETLQSRSTTLNTKMENRKRVEKVLGPAVEDVVLSPVVVKKITEGPIDEAWVKALDEVERRSKAVDGKSKDDKRILAADDLRPLLENLVNKAVERIRDYLVAQIKALRSPNMNAQIIQQQVLLKHKDVYPFLLRHQPQLAEDISQAYINTMRWYYLNNFTRYKASLDKLKIHVISAQEVIGSDESGKKSNVTANARIGSAPHDAFSLGRRMDLVKTHSHAALPSHIAEEDQSTHFLEVPFRSFNLALIDNASAEFSFLTEFFAKQGFHGITRKFNTIFSPTFELGQSLTRQLISDPNTDALGVLICVRLNQAFAFELQRRKVPAVEGYINGTNMLLWPRFQKNMDMHCESIRRAISSISGRSTSALALTSNAQGGASTAPHPLTQRFANFAQAILALSSEAGDDEPVSHSLGRLRTDFEAFLAKMSKGVADSRKRERFLANNYSLVLTIIGDTPGKLADEVRGHFEEMKETYSETR</sequence>
<feature type="domain" description="Vps52 coiled-coil" evidence="7">
    <location>
        <begin position="173"/>
        <end position="344"/>
    </location>
</feature>
<evidence type="ECO:0000256" key="1">
    <source>
        <dbReference type="ARBA" id="ARBA00004601"/>
    </source>
</evidence>
<dbReference type="GO" id="GO:0042147">
    <property type="term" value="P:retrograde transport, endosome to Golgi"/>
    <property type="evidence" value="ECO:0007669"/>
    <property type="project" value="TreeGrafter"/>
</dbReference>
<name>A0A6A6GU34_VIRVR</name>
<dbReference type="AlphaFoldDB" id="A0A6A6GU34"/>
<evidence type="ECO:0000256" key="5">
    <source>
        <dbReference type="ARBA" id="ARBA00023034"/>
    </source>
</evidence>
<dbReference type="PANTHER" id="PTHR14190">
    <property type="entry name" value="SUPPRESSOR OF ACTIN MUTATIONS 2/VACUOLAR PROTEIN SORTING 52"/>
    <property type="match status" value="1"/>
</dbReference>
<keyword evidence="3" id="KW-0813">Transport</keyword>
<dbReference type="GO" id="GO:0032456">
    <property type="term" value="P:endocytic recycling"/>
    <property type="evidence" value="ECO:0007669"/>
    <property type="project" value="TreeGrafter"/>
</dbReference>
<feature type="domain" description="Vps52 C-terminal" evidence="8">
    <location>
        <begin position="361"/>
        <end position="683"/>
    </location>
</feature>
<feature type="compositionally biased region" description="Polar residues" evidence="6">
    <location>
        <begin position="50"/>
        <end position="65"/>
    </location>
</feature>
<evidence type="ECO:0000256" key="2">
    <source>
        <dbReference type="ARBA" id="ARBA00008180"/>
    </source>
</evidence>
<dbReference type="InterPro" id="IPR048361">
    <property type="entry name" value="Vps52_C"/>
</dbReference>
<feature type="region of interest" description="Disordered" evidence="6">
    <location>
        <begin position="1"/>
        <end position="79"/>
    </location>
</feature>
<protein>
    <submittedName>
        <fullName evidence="9">Vps52-domain-containing protein</fullName>
    </submittedName>
</protein>
<gene>
    <name evidence="9" type="ORF">EV356DRAFT_511056</name>
</gene>
<evidence type="ECO:0000313" key="9">
    <source>
        <dbReference type="EMBL" id="KAF2229292.1"/>
    </source>
</evidence>
<keyword evidence="5" id="KW-0333">Golgi apparatus</keyword>
<keyword evidence="10" id="KW-1185">Reference proteome</keyword>
<dbReference type="Pfam" id="PF04129">
    <property type="entry name" value="Vps52_CC"/>
    <property type="match status" value="1"/>
</dbReference>
<dbReference type="EMBL" id="ML991868">
    <property type="protein sequence ID" value="KAF2229292.1"/>
    <property type="molecule type" value="Genomic_DNA"/>
</dbReference>
<dbReference type="InterPro" id="IPR007258">
    <property type="entry name" value="Vps52"/>
</dbReference>
<feature type="compositionally biased region" description="Low complexity" evidence="6">
    <location>
        <begin position="1"/>
        <end position="13"/>
    </location>
</feature>
<dbReference type="OrthoDB" id="19482at2759"/>
<evidence type="ECO:0000256" key="6">
    <source>
        <dbReference type="SAM" id="MobiDB-lite"/>
    </source>
</evidence>
<proteinExistence type="inferred from homology"/>
<comment type="subcellular location">
    <subcellularLocation>
        <location evidence="1">Golgi apparatus</location>
        <location evidence="1">trans-Golgi network</location>
    </subcellularLocation>
</comment>